<dbReference type="EMBL" id="AAOH01000001">
    <property type="protein sequence ID" value="EAR30283.1"/>
    <property type="molecule type" value="Genomic_DNA"/>
</dbReference>
<protein>
    <submittedName>
        <fullName evidence="2">Uncharacterized protein</fullName>
    </submittedName>
</protein>
<sequence>MQGAIMLLTPALSVCYDLPVCCFFIRIPLVVAFGVVKVIILIASLRVYLGRLIPMQCMLWWQHGQVRVDWLGGSIPSSNCSSGSNKH</sequence>
<dbReference type="STRING" id="87626.PTD2_01901"/>
<keyword evidence="1" id="KW-1133">Transmembrane helix</keyword>
<name>A4C401_9GAMM</name>
<evidence type="ECO:0000256" key="1">
    <source>
        <dbReference type="SAM" id="Phobius"/>
    </source>
</evidence>
<keyword evidence="1" id="KW-0472">Membrane</keyword>
<comment type="caution">
    <text evidence="2">The sequence shown here is derived from an EMBL/GenBank/DDBJ whole genome shotgun (WGS) entry which is preliminary data.</text>
</comment>
<dbReference type="AlphaFoldDB" id="A4C401"/>
<reference evidence="2 3" key="1">
    <citation type="submission" date="2006-02" db="EMBL/GenBank/DDBJ databases">
        <authorList>
            <person name="Moran M.A."/>
            <person name="Kjelleberg S."/>
            <person name="Egan S."/>
            <person name="Saunders N."/>
            <person name="Thomas T."/>
            <person name="Ferriera S."/>
            <person name="Johnson J."/>
            <person name="Kravitz S."/>
            <person name="Halpern A."/>
            <person name="Remington K."/>
            <person name="Beeson K."/>
            <person name="Tran B."/>
            <person name="Rogers Y.-H."/>
            <person name="Friedman R."/>
            <person name="Venter J.C."/>
        </authorList>
    </citation>
    <scope>NUCLEOTIDE SEQUENCE [LARGE SCALE GENOMIC DNA]</scope>
    <source>
        <strain evidence="2 3">D2</strain>
    </source>
</reference>
<dbReference type="Proteomes" id="UP000006201">
    <property type="component" value="Unassembled WGS sequence"/>
</dbReference>
<proteinExistence type="predicted"/>
<accession>A4C401</accession>
<organism evidence="2 3">
    <name type="scientific">Pseudoalteromonas tunicata D2</name>
    <dbReference type="NCBI Taxonomy" id="87626"/>
    <lineage>
        <taxon>Bacteria</taxon>
        <taxon>Pseudomonadati</taxon>
        <taxon>Pseudomonadota</taxon>
        <taxon>Gammaproteobacteria</taxon>
        <taxon>Alteromonadales</taxon>
        <taxon>Pseudoalteromonadaceae</taxon>
        <taxon>Pseudoalteromonas</taxon>
    </lineage>
</organism>
<keyword evidence="3" id="KW-1185">Reference proteome</keyword>
<dbReference type="HOGENOM" id="CLU_2480982_0_0_6"/>
<keyword evidence="1" id="KW-0812">Transmembrane</keyword>
<feature type="transmembrane region" description="Helical" evidence="1">
    <location>
        <begin position="27"/>
        <end position="49"/>
    </location>
</feature>
<evidence type="ECO:0000313" key="2">
    <source>
        <dbReference type="EMBL" id="EAR30283.1"/>
    </source>
</evidence>
<evidence type="ECO:0000313" key="3">
    <source>
        <dbReference type="Proteomes" id="UP000006201"/>
    </source>
</evidence>
<gene>
    <name evidence="2" type="ORF">PTD2_01901</name>
</gene>